<organism evidence="11 12">
    <name type="scientific">Marinobacterium lutimaris</name>
    <dbReference type="NCBI Taxonomy" id="568106"/>
    <lineage>
        <taxon>Bacteria</taxon>
        <taxon>Pseudomonadati</taxon>
        <taxon>Pseudomonadota</taxon>
        <taxon>Gammaproteobacteria</taxon>
        <taxon>Oceanospirillales</taxon>
        <taxon>Oceanospirillaceae</taxon>
        <taxon>Marinobacterium</taxon>
    </lineage>
</organism>
<dbReference type="AlphaFoldDB" id="A0A1H6CSW0"/>
<proteinExistence type="inferred from homology"/>
<keyword evidence="5 8" id="KW-0378">Hydrolase</keyword>
<dbReference type="NCBIfam" id="NF008648">
    <property type="entry name" value="PRK11642.1"/>
    <property type="match status" value="1"/>
</dbReference>
<feature type="region of interest" description="Disordered" evidence="9">
    <location>
        <begin position="745"/>
        <end position="824"/>
    </location>
</feature>
<dbReference type="PROSITE" id="PS50126">
    <property type="entry name" value="S1"/>
    <property type="match status" value="1"/>
</dbReference>
<dbReference type="RefSeq" id="WP_104004516.1">
    <property type="nucleotide sequence ID" value="NZ_FNVQ01000004.1"/>
</dbReference>
<comment type="subcellular location">
    <subcellularLocation>
        <location evidence="2 8">Cytoplasm</location>
    </subcellularLocation>
</comment>
<dbReference type="Pfam" id="PF17876">
    <property type="entry name" value="CSD2"/>
    <property type="match status" value="1"/>
</dbReference>
<dbReference type="PANTHER" id="PTHR23355">
    <property type="entry name" value="RIBONUCLEASE"/>
    <property type="match status" value="1"/>
</dbReference>
<dbReference type="InterPro" id="IPR011805">
    <property type="entry name" value="RNase_R"/>
</dbReference>
<dbReference type="GO" id="GO:0005829">
    <property type="term" value="C:cytosol"/>
    <property type="evidence" value="ECO:0007669"/>
    <property type="project" value="UniProtKB-ARBA"/>
</dbReference>
<gene>
    <name evidence="8" type="primary">rnr</name>
    <name evidence="11" type="ORF">SAMN05444390_104121</name>
</gene>
<dbReference type="InterPro" id="IPR022966">
    <property type="entry name" value="RNase_II/R_CS"/>
</dbReference>
<protein>
    <recommendedName>
        <fullName evidence="8">Ribonuclease R</fullName>
        <shortName evidence="8">RNase R</shortName>
        <ecNumber evidence="8">3.1.13.1</ecNumber>
    </recommendedName>
</protein>
<comment type="similarity">
    <text evidence="8">Belongs to the RNR ribonuclease family. RNase R subfamily.</text>
</comment>
<evidence type="ECO:0000256" key="3">
    <source>
        <dbReference type="ARBA" id="ARBA00022490"/>
    </source>
</evidence>
<dbReference type="InterPro" id="IPR004476">
    <property type="entry name" value="RNase_II/RNase_R"/>
</dbReference>
<evidence type="ECO:0000256" key="2">
    <source>
        <dbReference type="ARBA" id="ARBA00004496"/>
    </source>
</evidence>
<evidence type="ECO:0000256" key="5">
    <source>
        <dbReference type="ARBA" id="ARBA00022801"/>
    </source>
</evidence>
<evidence type="ECO:0000256" key="1">
    <source>
        <dbReference type="ARBA" id="ARBA00001849"/>
    </source>
</evidence>
<dbReference type="HAMAP" id="MF_01895">
    <property type="entry name" value="RNase_R"/>
    <property type="match status" value="1"/>
</dbReference>
<dbReference type="GO" id="GO:0003723">
    <property type="term" value="F:RNA binding"/>
    <property type="evidence" value="ECO:0007669"/>
    <property type="project" value="UniProtKB-UniRule"/>
</dbReference>
<evidence type="ECO:0000259" key="10">
    <source>
        <dbReference type="PROSITE" id="PS50126"/>
    </source>
</evidence>
<evidence type="ECO:0000256" key="8">
    <source>
        <dbReference type="HAMAP-Rule" id="MF_01895"/>
    </source>
</evidence>
<comment type="catalytic activity">
    <reaction evidence="1 8">
        <text>Exonucleolytic cleavage in the 3'- to 5'-direction to yield nucleoside 5'-phosphates.</text>
        <dbReference type="EC" id="3.1.13.1"/>
    </reaction>
</comment>
<dbReference type="InterPro" id="IPR011129">
    <property type="entry name" value="CSD"/>
</dbReference>
<keyword evidence="12" id="KW-1185">Reference proteome</keyword>
<dbReference type="SMART" id="SM00357">
    <property type="entry name" value="CSP"/>
    <property type="match status" value="1"/>
</dbReference>
<keyword evidence="7 8" id="KW-0694">RNA-binding</keyword>
<dbReference type="InterPro" id="IPR013223">
    <property type="entry name" value="RNase_B_OB_dom"/>
</dbReference>
<sequence length="824" mass="93283">MSNNWKDKDPNAQEEASKYDNPVPSREFLLEFLRKWGSPIKHPHLCRELSLSDEDDIEAVRRRLIAMCRDGQLISNRKGEFGLIEKMNLIPGRVIGHRDGFGFLKPDAGGDDLFLSPRNMRELFDGDRALVQEIGVDFKGRREGKIVEVLERNTRKLVGKFDGENGFGSIVPENQRITNQVMVIPDPSTGLSYETGQLVVVELMQQPTRRQPARGRVIEVLGDHLAAGMEIQVAIHSHDIPNEWPEQVHQEIGELTPEVRESDKTNRVDLRDLPFVTIDGEDARDFDDAVYCEKKRFGGWRLRVAIADVSYYVRPDSALDQEAINRGNSVYFPEYVVPMLPELLSNGLCSLNPQVDRLAMVCEMNITRAGKLSDFTFYEGLINSKARLTYTKVGAMLQEPDSDEGAQWRKEYAAVVPDLEVLYGLYKKLRQAREERGAMDFETTETRIVFSEDRKIEELVPVHRNDAHKLIEECMLMANVATARFLDKLKKPALYRIHEGPKEQKLENLRAYLSELGLNLPGGEKPEPKDYLRLSETIESRPDRHIIQTMMLRSMQQAVYSPDNHGHFGLAYDAYTHFTSPIRRYPDLVVHRLIRSAIHSDKRLKHVERPKGFKANPAFQVGYGMDKMLALGEHCSMTERRADDATRDVVAWLKCEYMQSQIGEEFEGVISAVTGFGAFIELTDLYVEGLVHITALPSDYYNFEAAKQRLVGERTRKVFKLGDALKVKVVRVDLDERKIDFELADQPGSAPTKKPSKRELLASGKLGPDGRSDGRNDGRGDSRGPGGGSGKARARVSDDKGPRKAKRKASTKPKLPPRARRSKS</sequence>
<dbReference type="SMART" id="SM00955">
    <property type="entry name" value="RNB"/>
    <property type="match status" value="1"/>
</dbReference>
<dbReference type="InterPro" id="IPR003029">
    <property type="entry name" value="S1_domain"/>
</dbReference>
<feature type="domain" description="S1 motif" evidence="10">
    <location>
        <begin position="663"/>
        <end position="744"/>
    </location>
</feature>
<dbReference type="GO" id="GO:0006402">
    <property type="term" value="P:mRNA catabolic process"/>
    <property type="evidence" value="ECO:0007669"/>
    <property type="project" value="TreeGrafter"/>
</dbReference>
<reference evidence="11 12" key="1">
    <citation type="submission" date="2016-10" db="EMBL/GenBank/DDBJ databases">
        <authorList>
            <person name="de Groot N.N."/>
        </authorList>
    </citation>
    <scope>NUCLEOTIDE SEQUENCE [LARGE SCALE GENOMIC DNA]</scope>
    <source>
        <strain evidence="11 12">DSM 22012</strain>
    </source>
</reference>
<dbReference type="InterPro" id="IPR050180">
    <property type="entry name" value="RNR_Ribonuclease"/>
</dbReference>
<evidence type="ECO:0000256" key="6">
    <source>
        <dbReference type="ARBA" id="ARBA00022839"/>
    </source>
</evidence>
<evidence type="ECO:0000256" key="4">
    <source>
        <dbReference type="ARBA" id="ARBA00022722"/>
    </source>
</evidence>
<dbReference type="InterPro" id="IPR040476">
    <property type="entry name" value="CSD2"/>
</dbReference>
<dbReference type="GO" id="GO:0008859">
    <property type="term" value="F:exoribonuclease II activity"/>
    <property type="evidence" value="ECO:0007669"/>
    <property type="project" value="UniProtKB-UniRule"/>
</dbReference>
<dbReference type="OrthoDB" id="9764149at2"/>
<accession>A0A1H6CSW0</accession>
<dbReference type="SUPFAM" id="SSF50249">
    <property type="entry name" value="Nucleic acid-binding proteins"/>
    <property type="match status" value="4"/>
</dbReference>
<keyword evidence="3 8" id="KW-0963">Cytoplasm</keyword>
<dbReference type="SMART" id="SM00316">
    <property type="entry name" value="S1"/>
    <property type="match status" value="1"/>
</dbReference>
<dbReference type="PANTHER" id="PTHR23355:SF9">
    <property type="entry name" value="DIS3-LIKE EXONUCLEASE 2"/>
    <property type="match status" value="1"/>
</dbReference>
<keyword evidence="6 8" id="KW-0269">Exonuclease</keyword>
<keyword evidence="4 8" id="KW-0540">Nuclease</keyword>
<evidence type="ECO:0000256" key="7">
    <source>
        <dbReference type="ARBA" id="ARBA00022884"/>
    </source>
</evidence>
<dbReference type="Pfam" id="PF00575">
    <property type="entry name" value="S1"/>
    <property type="match status" value="1"/>
</dbReference>
<feature type="compositionally biased region" description="Basic residues" evidence="9">
    <location>
        <begin position="803"/>
        <end position="824"/>
    </location>
</feature>
<dbReference type="Pfam" id="PF00773">
    <property type="entry name" value="RNB"/>
    <property type="match status" value="1"/>
</dbReference>
<evidence type="ECO:0000313" key="11">
    <source>
        <dbReference type="EMBL" id="SEG76101.1"/>
    </source>
</evidence>
<dbReference type="Gene3D" id="2.40.50.140">
    <property type="entry name" value="Nucleic acid-binding proteins"/>
    <property type="match status" value="2"/>
</dbReference>
<dbReference type="Pfam" id="PF08206">
    <property type="entry name" value="OB_RNB"/>
    <property type="match status" value="1"/>
</dbReference>
<name>A0A1H6CSW0_9GAMM</name>
<evidence type="ECO:0000313" key="12">
    <source>
        <dbReference type="Proteomes" id="UP000236745"/>
    </source>
</evidence>
<dbReference type="NCBIfam" id="TIGR02063">
    <property type="entry name" value="RNase_R"/>
    <property type="match status" value="1"/>
</dbReference>
<dbReference type="PROSITE" id="PS01175">
    <property type="entry name" value="RIBONUCLEASE_II"/>
    <property type="match status" value="1"/>
</dbReference>
<dbReference type="Proteomes" id="UP000236745">
    <property type="component" value="Unassembled WGS sequence"/>
</dbReference>
<dbReference type="EMBL" id="FNVQ01000004">
    <property type="protein sequence ID" value="SEG76101.1"/>
    <property type="molecule type" value="Genomic_DNA"/>
</dbReference>
<feature type="region of interest" description="Disordered" evidence="9">
    <location>
        <begin position="1"/>
        <end position="20"/>
    </location>
</feature>
<evidence type="ECO:0000256" key="9">
    <source>
        <dbReference type="SAM" id="MobiDB-lite"/>
    </source>
</evidence>
<dbReference type="EC" id="3.1.13.1" evidence="8"/>
<comment type="function">
    <text evidence="8">3'-5' exoribonuclease that releases 5'-nucleoside monophosphates and is involved in maturation of structured RNAs.</text>
</comment>
<dbReference type="NCBIfam" id="TIGR00358">
    <property type="entry name" value="3_prime_RNase"/>
    <property type="match status" value="1"/>
</dbReference>
<feature type="compositionally biased region" description="Basic and acidic residues" evidence="9">
    <location>
        <begin position="768"/>
        <end position="782"/>
    </location>
</feature>
<dbReference type="CDD" id="cd04471">
    <property type="entry name" value="S1_RNase_R"/>
    <property type="match status" value="1"/>
</dbReference>
<dbReference type="InterPro" id="IPR012340">
    <property type="entry name" value="NA-bd_OB-fold"/>
</dbReference>
<feature type="compositionally biased region" description="Basic and acidic residues" evidence="9">
    <location>
        <begin position="1"/>
        <end position="18"/>
    </location>
</feature>
<dbReference type="InterPro" id="IPR001900">
    <property type="entry name" value="RNase_II/R"/>
</dbReference>